<keyword evidence="3" id="KW-0472">Membrane</keyword>
<evidence type="ECO:0000256" key="1">
    <source>
        <dbReference type="ARBA" id="ARBA00004635"/>
    </source>
</evidence>
<name>A0ABW0TNQ6_9BACL</name>
<feature type="signal peptide" evidence="7">
    <location>
        <begin position="1"/>
        <end position="18"/>
    </location>
</feature>
<organism evidence="8 9">
    <name type="scientific">Sporosarcina soli</name>
    <dbReference type="NCBI Taxonomy" id="334736"/>
    <lineage>
        <taxon>Bacteria</taxon>
        <taxon>Bacillati</taxon>
        <taxon>Bacillota</taxon>
        <taxon>Bacilli</taxon>
        <taxon>Bacillales</taxon>
        <taxon>Caryophanaceae</taxon>
        <taxon>Sporosarcina</taxon>
    </lineage>
</organism>
<dbReference type="PIRSF" id="PIRSF002854">
    <property type="entry name" value="MetQ"/>
    <property type="match status" value="1"/>
</dbReference>
<feature type="chain" id="PRO_5045692664" description="Lipoprotein" evidence="7">
    <location>
        <begin position="19"/>
        <end position="270"/>
    </location>
</feature>
<evidence type="ECO:0000313" key="8">
    <source>
        <dbReference type="EMBL" id="MFC5590529.1"/>
    </source>
</evidence>
<dbReference type="InterPro" id="IPR004872">
    <property type="entry name" value="Lipoprotein_NlpA"/>
</dbReference>
<evidence type="ECO:0000313" key="9">
    <source>
        <dbReference type="Proteomes" id="UP001596109"/>
    </source>
</evidence>
<dbReference type="EMBL" id="JBHSNO010000008">
    <property type="protein sequence ID" value="MFC5590529.1"/>
    <property type="molecule type" value="Genomic_DNA"/>
</dbReference>
<evidence type="ECO:0000256" key="5">
    <source>
        <dbReference type="ARBA" id="ARBA00023288"/>
    </source>
</evidence>
<evidence type="ECO:0000256" key="7">
    <source>
        <dbReference type="SAM" id="SignalP"/>
    </source>
</evidence>
<sequence length="270" mass="29110">MKKLLLTVLILVLGAALAACGGKEKAGDDKTLTFGATAGPYSDMLKKAIIPGLEDKGYKVTVTEFGDYIQPNNALNDGNVDANLFQHTVYLENFAKENNMELSSLIVVPTAPLGIYSKKFESIDDIADGSTVTIPNDPVNAARALIVLEANGLVEIDPNVEPLKASEKDIVKNPKNLVVTPIEAAQLPRSVESADVAAVPGNFALAASMNLTDALVLEDMPDQFRNVVAVKTENKDEQFAKDIIEVIESEQFEKVIDSDFQGFGKPAWMQ</sequence>
<proteinExistence type="inferred from homology"/>
<keyword evidence="2 7" id="KW-0732">Signal</keyword>
<keyword evidence="4" id="KW-0564">Palmitate</keyword>
<comment type="similarity">
    <text evidence="6">Belongs to the nlpA lipoprotein family.</text>
</comment>
<dbReference type="PROSITE" id="PS51257">
    <property type="entry name" value="PROKAR_LIPOPROTEIN"/>
    <property type="match status" value="1"/>
</dbReference>
<dbReference type="PANTHER" id="PTHR30429">
    <property type="entry name" value="D-METHIONINE-BINDING LIPOPROTEIN METQ"/>
    <property type="match status" value="1"/>
</dbReference>
<keyword evidence="5 6" id="KW-0449">Lipoprotein</keyword>
<reference evidence="9" key="1">
    <citation type="journal article" date="2019" name="Int. J. Syst. Evol. Microbiol.">
        <title>The Global Catalogue of Microorganisms (GCM) 10K type strain sequencing project: providing services to taxonomists for standard genome sequencing and annotation.</title>
        <authorList>
            <consortium name="The Broad Institute Genomics Platform"/>
            <consortium name="The Broad Institute Genome Sequencing Center for Infectious Disease"/>
            <person name="Wu L."/>
            <person name="Ma J."/>
        </authorList>
    </citation>
    <scope>NUCLEOTIDE SEQUENCE [LARGE SCALE GENOMIC DNA]</scope>
    <source>
        <strain evidence="9">CGMCC 4.1434</strain>
    </source>
</reference>
<dbReference type="SUPFAM" id="SSF53850">
    <property type="entry name" value="Periplasmic binding protein-like II"/>
    <property type="match status" value="1"/>
</dbReference>
<dbReference type="RefSeq" id="WP_381437147.1">
    <property type="nucleotide sequence ID" value="NZ_JBHSNO010000008.1"/>
</dbReference>
<evidence type="ECO:0000256" key="6">
    <source>
        <dbReference type="PIRNR" id="PIRNR002854"/>
    </source>
</evidence>
<accession>A0ABW0TNQ6</accession>
<comment type="subcellular location">
    <subcellularLocation>
        <location evidence="1">Membrane</location>
        <topology evidence="1">Lipid-anchor</topology>
    </subcellularLocation>
</comment>
<protein>
    <recommendedName>
        <fullName evidence="6">Lipoprotein</fullName>
    </recommendedName>
</protein>
<comment type="caution">
    <text evidence="8">The sequence shown here is derived from an EMBL/GenBank/DDBJ whole genome shotgun (WGS) entry which is preliminary data.</text>
</comment>
<gene>
    <name evidence="8" type="ORF">ACFPRA_16605</name>
</gene>
<evidence type="ECO:0000256" key="3">
    <source>
        <dbReference type="ARBA" id="ARBA00023136"/>
    </source>
</evidence>
<dbReference type="Proteomes" id="UP001596109">
    <property type="component" value="Unassembled WGS sequence"/>
</dbReference>
<keyword evidence="9" id="KW-1185">Reference proteome</keyword>
<evidence type="ECO:0000256" key="4">
    <source>
        <dbReference type="ARBA" id="ARBA00023139"/>
    </source>
</evidence>
<dbReference type="Gene3D" id="3.40.190.10">
    <property type="entry name" value="Periplasmic binding protein-like II"/>
    <property type="match status" value="2"/>
</dbReference>
<dbReference type="PANTHER" id="PTHR30429:SF0">
    <property type="entry name" value="METHIONINE-BINDING LIPOPROTEIN METQ"/>
    <property type="match status" value="1"/>
</dbReference>
<evidence type="ECO:0000256" key="2">
    <source>
        <dbReference type="ARBA" id="ARBA00022729"/>
    </source>
</evidence>
<dbReference type="Pfam" id="PF03180">
    <property type="entry name" value="Lipoprotein_9"/>
    <property type="match status" value="1"/>
</dbReference>